<reference evidence="4 5" key="2">
    <citation type="journal article" date="2012" name="Open Biol.">
        <title>Characteristics of nucleosomes and linker DNA regions on the genome of the basidiomycete Mixia osmundae revealed by mono- and dinucleosome mapping.</title>
        <authorList>
            <person name="Nishida H."/>
            <person name="Kondo S."/>
            <person name="Matsumoto T."/>
            <person name="Suzuki Y."/>
            <person name="Yoshikawa H."/>
            <person name="Taylor T.D."/>
            <person name="Sugiyama J."/>
        </authorList>
    </citation>
    <scope>NUCLEOTIDE SEQUENCE [LARGE SCALE GENOMIC DNA]</scope>
    <source>
        <strain evidence="5">CBS 9802 / IAM 14324 / JCM 22182 / KY 12970</strain>
    </source>
</reference>
<dbReference type="PANTHER" id="PTHR21483">
    <property type="entry name" value="RNA POLYMERASE II-ASSOCIATED PROTEIN 1"/>
    <property type="match status" value="1"/>
</dbReference>
<proteinExistence type="predicted"/>
<evidence type="ECO:0000313" key="5">
    <source>
        <dbReference type="Proteomes" id="UP000009131"/>
    </source>
</evidence>
<evidence type="ECO:0000259" key="2">
    <source>
        <dbReference type="Pfam" id="PF08621"/>
    </source>
</evidence>
<dbReference type="Proteomes" id="UP000009131">
    <property type="component" value="Unassembled WGS sequence"/>
</dbReference>
<dbReference type="Pfam" id="PF25766">
    <property type="entry name" value="TPR_RPAP1"/>
    <property type="match status" value="1"/>
</dbReference>
<name>G7DWF8_MIXOS</name>
<feature type="compositionally biased region" description="Basic and acidic residues" evidence="1">
    <location>
        <begin position="162"/>
        <end position="171"/>
    </location>
</feature>
<feature type="region of interest" description="Disordered" evidence="1">
    <location>
        <begin position="96"/>
        <end position="177"/>
    </location>
</feature>
<dbReference type="InterPro" id="IPR057989">
    <property type="entry name" value="TPR_RPAP1/MINIYO-like"/>
</dbReference>
<feature type="domain" description="RPAP1 N-terminal" evidence="2">
    <location>
        <begin position="162"/>
        <end position="205"/>
    </location>
</feature>
<evidence type="ECO:0000259" key="3">
    <source>
        <dbReference type="Pfam" id="PF25766"/>
    </source>
</evidence>
<dbReference type="PANTHER" id="PTHR21483:SF18">
    <property type="entry name" value="RNA POLYMERASE II-ASSOCIATED PROTEIN 1"/>
    <property type="match status" value="1"/>
</dbReference>
<keyword evidence="5" id="KW-1185">Reference proteome</keyword>
<reference evidence="4 5" key="1">
    <citation type="journal article" date="2011" name="J. Gen. Appl. Microbiol.">
        <title>Draft genome sequencing of the enigmatic basidiomycete Mixia osmundae.</title>
        <authorList>
            <person name="Nishida H."/>
            <person name="Nagatsuka Y."/>
            <person name="Sugiyama J."/>
        </authorList>
    </citation>
    <scope>NUCLEOTIDE SEQUENCE [LARGE SCALE GENOMIC DNA]</scope>
    <source>
        <strain evidence="5">CBS 9802 / IAM 14324 / JCM 22182 / KY 12970</strain>
    </source>
</reference>
<dbReference type="AlphaFoldDB" id="G7DWF8"/>
<dbReference type="InParanoid" id="G7DWF8"/>
<protein>
    <submittedName>
        <fullName evidence="4">Uncharacterized protein</fullName>
    </submittedName>
</protein>
<dbReference type="GO" id="GO:0006366">
    <property type="term" value="P:transcription by RNA polymerase II"/>
    <property type="evidence" value="ECO:0007669"/>
    <property type="project" value="InterPro"/>
</dbReference>
<comment type="caution">
    <text evidence="4">The sequence shown here is derived from an EMBL/GenBank/DDBJ whole genome shotgun (WGS) entry which is preliminary data.</text>
</comment>
<feature type="compositionally biased region" description="Polar residues" evidence="1">
    <location>
        <begin position="138"/>
        <end position="155"/>
    </location>
</feature>
<dbReference type="HOGENOM" id="CLU_277574_0_0_1"/>
<dbReference type="InterPro" id="IPR013930">
    <property type="entry name" value="RPAP1_N"/>
</dbReference>
<feature type="domain" description="RPAP1/MINIYO-like TPR repeats" evidence="3">
    <location>
        <begin position="975"/>
        <end position="1080"/>
    </location>
</feature>
<dbReference type="RefSeq" id="XP_014565895.1">
    <property type="nucleotide sequence ID" value="XM_014710409.1"/>
</dbReference>
<sequence>MGSLRPKLPDLEEDLAEFRAQESASSQGSSRFAAQVKAGQIDAPTLRHIDATDGHRPEAFSFGSGAERVSFNLESQSVPRAAGSAKGKARVVGEIRESHESEKPSFAQADLSSTGFPIAQHRSQRGSRFRQAKEIPPASSTPIATMEASTSASKLDSSEDTAISRENEERLAGLSPGEIEQARREVLAQLNPSLISFLEKRQSKTLSQQNVVLKTIPSEEEEPRSEAKELRDLRDQFFPDEPLHPLATDAPVEHAHLPPASEHEPRFTADGRQADKNNNLAHTITQILAMTGSTAISQRRLALSTARNILADSENLALLGQEANFRETIATAVKCAARALADRDVTCNANAIQLYSILWPDNVGASDTKQQLARTASTTLLNLEPPPLARLQQHLNEIISTFEEDPTGQCKLTVMRICLLLRHMAKTAIEMTDAIVSTPGLLEAACQAAHGGSWPPIRPAHLPLSEAVYLLTDLVRASRDYAVAILDRKLPDGLLRFVSLPHWRLSSKADLSSEGKGMLAATFELWNALACYGLGCSVRTSAMSSLATIEIDLLSKWRVHASDAESWLTLACTWATCALDPHQTTPEHDITWSQVQSWLDSACTLADEASKSLESLPARRVLGSAYTLISIIVTGSMRKSPTSPITALVSARVAAHHLSVEIFSMLLLGAEENDPPEAMTAMSHAFQGRMLLSRALSEPRSKRSRPLFVAIEEVAKNIDDLALQNLLCVGFARLDVPPKEKLSAICSLLPYLADGMQPEAIELVKLALELTSHLELLPHYETAISTRMKTLRTGALPRSELLKVYARQQAPLPSIVEPTEHDGGALPPAWPFMTLDALLSEDYPRTREIVQQIRQTFDFARDLALCAEPIVDAKRVSQWSPGDLVYQIFRFYCLAAKESGSSQPLFLEQTVAEAVDALLQPFRSPRQKALKSGETAQDACIKIARRERTNTGLFLQQYQDLLAFNAAYSMPESSSSRGQITLQALLLLPLVTDSYAHDYRRLLFIDYAHSLPSFTLAASDLILESSGGLTAFFKPAVSDLPTLQALLDSLITDRVERSKQPFIHSYAKWHVAAAIASKSNYSASLLTTLLTKASDEVVRSVFDAQPTSTESLAARKVSWQSLVPNHQTKLKERLQKLATSFA</sequence>
<dbReference type="EMBL" id="BABT02000052">
    <property type="protein sequence ID" value="GAA94918.1"/>
    <property type="molecule type" value="Genomic_DNA"/>
</dbReference>
<evidence type="ECO:0000313" key="4">
    <source>
        <dbReference type="EMBL" id="GAA94918.1"/>
    </source>
</evidence>
<feature type="region of interest" description="Disordered" evidence="1">
    <location>
        <begin position="18"/>
        <end position="37"/>
    </location>
</feature>
<dbReference type="Pfam" id="PF08621">
    <property type="entry name" value="RPAP1_N"/>
    <property type="match status" value="1"/>
</dbReference>
<accession>G7DWF8</accession>
<organism evidence="4 5">
    <name type="scientific">Mixia osmundae (strain CBS 9802 / IAM 14324 / JCM 22182 / KY 12970)</name>
    <dbReference type="NCBI Taxonomy" id="764103"/>
    <lineage>
        <taxon>Eukaryota</taxon>
        <taxon>Fungi</taxon>
        <taxon>Dikarya</taxon>
        <taxon>Basidiomycota</taxon>
        <taxon>Pucciniomycotina</taxon>
        <taxon>Mixiomycetes</taxon>
        <taxon>Mixiales</taxon>
        <taxon>Mixiaceae</taxon>
        <taxon>Mixia</taxon>
    </lineage>
</organism>
<feature type="compositionally biased region" description="Polar residues" evidence="1">
    <location>
        <begin position="22"/>
        <end position="32"/>
    </location>
</feature>
<evidence type="ECO:0000256" key="1">
    <source>
        <dbReference type="SAM" id="MobiDB-lite"/>
    </source>
</evidence>
<dbReference type="OrthoDB" id="348201at2759"/>
<dbReference type="InterPro" id="IPR039913">
    <property type="entry name" value="RPAP1/Rba50"/>
</dbReference>
<gene>
    <name evidence="4" type="primary">Mo01573</name>
    <name evidence="4" type="ORF">E5Q_01573</name>
</gene>
<dbReference type="eggNOG" id="KOG1894">
    <property type="taxonomic scope" value="Eukaryota"/>
</dbReference>